<name>A0AAN6WHR4_9PEZI</name>
<sequence length="150" mass="16420">MGSHKRPTTGSLTSNASSRLSRDGKIQKPSVKKVSENALRGLQPLSKRLYESAEALLRSQIPVRQVLTPNISFEIEERQQQQAGMHDHIVDLRSPSPDVEEIAWKQLVEPSTSSCSYPSPAVLENVTASQGHKTDLQLGFTLASSSSQPD</sequence>
<feature type="region of interest" description="Disordered" evidence="1">
    <location>
        <begin position="1"/>
        <end position="35"/>
    </location>
</feature>
<gene>
    <name evidence="2" type="ORF">QBC35DRAFT_457678</name>
</gene>
<evidence type="ECO:0000313" key="3">
    <source>
        <dbReference type="Proteomes" id="UP001302126"/>
    </source>
</evidence>
<dbReference type="EMBL" id="MU864779">
    <property type="protein sequence ID" value="KAK4182066.1"/>
    <property type="molecule type" value="Genomic_DNA"/>
</dbReference>
<dbReference type="AlphaFoldDB" id="A0AAN6WHR4"/>
<dbReference type="Proteomes" id="UP001302126">
    <property type="component" value="Unassembled WGS sequence"/>
</dbReference>
<reference evidence="2" key="2">
    <citation type="submission" date="2023-05" db="EMBL/GenBank/DDBJ databases">
        <authorList>
            <consortium name="Lawrence Berkeley National Laboratory"/>
            <person name="Steindorff A."/>
            <person name="Hensen N."/>
            <person name="Bonometti L."/>
            <person name="Westerberg I."/>
            <person name="Brannstrom I.O."/>
            <person name="Guillou S."/>
            <person name="Cros-Aarteil S."/>
            <person name="Calhoun S."/>
            <person name="Haridas S."/>
            <person name="Kuo A."/>
            <person name="Mondo S."/>
            <person name="Pangilinan J."/>
            <person name="Riley R."/>
            <person name="Labutti K."/>
            <person name="Andreopoulos B."/>
            <person name="Lipzen A."/>
            <person name="Chen C."/>
            <person name="Yanf M."/>
            <person name="Daum C."/>
            <person name="Ng V."/>
            <person name="Clum A."/>
            <person name="Ohm R."/>
            <person name="Martin F."/>
            <person name="Silar P."/>
            <person name="Natvig D."/>
            <person name="Lalanne C."/>
            <person name="Gautier V."/>
            <person name="Ament-Velasquez S.L."/>
            <person name="Kruys A."/>
            <person name="Hutchinson M.I."/>
            <person name="Powell A.J."/>
            <person name="Barry K."/>
            <person name="Miller A.N."/>
            <person name="Grigoriev I.V."/>
            <person name="Debuchy R."/>
            <person name="Gladieux P."/>
            <person name="Thoren M.H."/>
            <person name="Johannesson H."/>
        </authorList>
    </citation>
    <scope>NUCLEOTIDE SEQUENCE</scope>
    <source>
        <strain evidence="2">PSN309</strain>
    </source>
</reference>
<evidence type="ECO:0000256" key="1">
    <source>
        <dbReference type="SAM" id="MobiDB-lite"/>
    </source>
</evidence>
<protein>
    <submittedName>
        <fullName evidence="2">Uncharacterized protein</fullName>
    </submittedName>
</protein>
<evidence type="ECO:0000313" key="2">
    <source>
        <dbReference type="EMBL" id="KAK4182066.1"/>
    </source>
</evidence>
<proteinExistence type="predicted"/>
<feature type="compositionally biased region" description="Polar residues" evidence="1">
    <location>
        <begin position="8"/>
        <end position="19"/>
    </location>
</feature>
<keyword evidence="3" id="KW-1185">Reference proteome</keyword>
<feature type="non-terminal residue" evidence="2">
    <location>
        <position position="150"/>
    </location>
</feature>
<reference evidence="2" key="1">
    <citation type="journal article" date="2023" name="Mol. Phylogenet. Evol.">
        <title>Genome-scale phylogeny and comparative genomics of the fungal order Sordariales.</title>
        <authorList>
            <person name="Hensen N."/>
            <person name="Bonometti L."/>
            <person name="Westerberg I."/>
            <person name="Brannstrom I.O."/>
            <person name="Guillou S."/>
            <person name="Cros-Aarteil S."/>
            <person name="Calhoun S."/>
            <person name="Haridas S."/>
            <person name="Kuo A."/>
            <person name="Mondo S."/>
            <person name="Pangilinan J."/>
            <person name="Riley R."/>
            <person name="LaButti K."/>
            <person name="Andreopoulos B."/>
            <person name="Lipzen A."/>
            <person name="Chen C."/>
            <person name="Yan M."/>
            <person name="Daum C."/>
            <person name="Ng V."/>
            <person name="Clum A."/>
            <person name="Steindorff A."/>
            <person name="Ohm R.A."/>
            <person name="Martin F."/>
            <person name="Silar P."/>
            <person name="Natvig D.O."/>
            <person name="Lalanne C."/>
            <person name="Gautier V."/>
            <person name="Ament-Velasquez S.L."/>
            <person name="Kruys A."/>
            <person name="Hutchinson M.I."/>
            <person name="Powell A.J."/>
            <person name="Barry K."/>
            <person name="Miller A.N."/>
            <person name="Grigoriev I.V."/>
            <person name="Debuchy R."/>
            <person name="Gladieux P."/>
            <person name="Hiltunen Thoren M."/>
            <person name="Johannesson H."/>
        </authorList>
    </citation>
    <scope>NUCLEOTIDE SEQUENCE</scope>
    <source>
        <strain evidence="2">PSN309</strain>
    </source>
</reference>
<comment type="caution">
    <text evidence="2">The sequence shown here is derived from an EMBL/GenBank/DDBJ whole genome shotgun (WGS) entry which is preliminary data.</text>
</comment>
<organism evidence="2 3">
    <name type="scientific">Podospora australis</name>
    <dbReference type="NCBI Taxonomy" id="1536484"/>
    <lineage>
        <taxon>Eukaryota</taxon>
        <taxon>Fungi</taxon>
        <taxon>Dikarya</taxon>
        <taxon>Ascomycota</taxon>
        <taxon>Pezizomycotina</taxon>
        <taxon>Sordariomycetes</taxon>
        <taxon>Sordariomycetidae</taxon>
        <taxon>Sordariales</taxon>
        <taxon>Podosporaceae</taxon>
        <taxon>Podospora</taxon>
    </lineage>
</organism>
<accession>A0AAN6WHR4</accession>